<comment type="caution">
    <text evidence="2">The sequence shown here is derived from an EMBL/GenBank/DDBJ whole genome shotgun (WGS) entry which is preliminary data.</text>
</comment>
<feature type="compositionally biased region" description="Basic residues" evidence="1">
    <location>
        <begin position="128"/>
        <end position="150"/>
    </location>
</feature>
<organism evidence="2 3">
    <name type="scientific">Aldrovandia affinis</name>
    <dbReference type="NCBI Taxonomy" id="143900"/>
    <lineage>
        <taxon>Eukaryota</taxon>
        <taxon>Metazoa</taxon>
        <taxon>Chordata</taxon>
        <taxon>Craniata</taxon>
        <taxon>Vertebrata</taxon>
        <taxon>Euteleostomi</taxon>
        <taxon>Actinopterygii</taxon>
        <taxon>Neopterygii</taxon>
        <taxon>Teleostei</taxon>
        <taxon>Notacanthiformes</taxon>
        <taxon>Halosauridae</taxon>
        <taxon>Aldrovandia</taxon>
    </lineage>
</organism>
<gene>
    <name evidence="2" type="ORF">AAFF_G00025320</name>
</gene>
<proteinExistence type="predicted"/>
<dbReference type="Proteomes" id="UP001221898">
    <property type="component" value="Unassembled WGS sequence"/>
</dbReference>
<dbReference type="EMBL" id="JAINUG010000110">
    <property type="protein sequence ID" value="KAJ8396000.1"/>
    <property type="molecule type" value="Genomic_DNA"/>
</dbReference>
<reference evidence="2" key="1">
    <citation type="journal article" date="2023" name="Science">
        <title>Genome structures resolve the early diversification of teleost fishes.</title>
        <authorList>
            <person name="Parey E."/>
            <person name="Louis A."/>
            <person name="Montfort J."/>
            <person name="Bouchez O."/>
            <person name="Roques C."/>
            <person name="Iampietro C."/>
            <person name="Lluch J."/>
            <person name="Castinel A."/>
            <person name="Donnadieu C."/>
            <person name="Desvignes T."/>
            <person name="Floi Bucao C."/>
            <person name="Jouanno E."/>
            <person name="Wen M."/>
            <person name="Mejri S."/>
            <person name="Dirks R."/>
            <person name="Jansen H."/>
            <person name="Henkel C."/>
            <person name="Chen W.J."/>
            <person name="Zahm M."/>
            <person name="Cabau C."/>
            <person name="Klopp C."/>
            <person name="Thompson A.W."/>
            <person name="Robinson-Rechavi M."/>
            <person name="Braasch I."/>
            <person name="Lecointre G."/>
            <person name="Bobe J."/>
            <person name="Postlethwait J.H."/>
            <person name="Berthelot C."/>
            <person name="Roest Crollius H."/>
            <person name="Guiguen Y."/>
        </authorList>
    </citation>
    <scope>NUCLEOTIDE SEQUENCE</scope>
    <source>
        <strain evidence="2">NC1722</strain>
    </source>
</reference>
<dbReference type="AlphaFoldDB" id="A0AAD7WGQ6"/>
<name>A0AAD7WGQ6_9TELE</name>
<evidence type="ECO:0000313" key="3">
    <source>
        <dbReference type="Proteomes" id="UP001221898"/>
    </source>
</evidence>
<protein>
    <submittedName>
        <fullName evidence="2">Uncharacterized protein</fullName>
    </submittedName>
</protein>
<evidence type="ECO:0000256" key="1">
    <source>
        <dbReference type="SAM" id="MobiDB-lite"/>
    </source>
</evidence>
<accession>A0AAD7WGQ6</accession>
<sequence length="150" mass="16862">MTDRLNGVKILSVRKPLERCLTGTVVGETQLILASLGERPPHSGWERGAQTAAIRSHREESARQLLDGPLLFSQEHCIELSWGFLTLRPQRWRGGGVCYSGRVWRSPSSLMRLAAAEATPLASVRKGPTWKRRADRKMKPLGKSKKRSYK</sequence>
<feature type="region of interest" description="Disordered" evidence="1">
    <location>
        <begin position="124"/>
        <end position="150"/>
    </location>
</feature>
<keyword evidence="3" id="KW-1185">Reference proteome</keyword>
<evidence type="ECO:0000313" key="2">
    <source>
        <dbReference type="EMBL" id="KAJ8396000.1"/>
    </source>
</evidence>